<keyword evidence="3" id="KW-0540">Nuclease</keyword>
<dbReference type="Pfam" id="PF03372">
    <property type="entry name" value="Exo_endo_phos"/>
    <property type="match status" value="1"/>
</dbReference>
<keyword evidence="1" id="KW-0732">Signal</keyword>
<dbReference type="Proteomes" id="UP000198922">
    <property type="component" value="Unassembled WGS sequence"/>
</dbReference>
<keyword evidence="3" id="KW-0269">Exonuclease</keyword>
<gene>
    <name evidence="3" type="ORF">SAMN04488567_2684</name>
</gene>
<accession>A0A1G7G277</accession>
<feature type="domain" description="Endonuclease/exonuclease/phosphatase" evidence="2">
    <location>
        <begin position="68"/>
        <end position="299"/>
    </location>
</feature>
<dbReference type="AlphaFoldDB" id="A0A1G7G277"/>
<keyword evidence="4" id="KW-1185">Reference proteome</keyword>
<dbReference type="OrthoDB" id="9793162at2"/>
<organism evidence="3 4">
    <name type="scientific">Limimaricola pyoseonensis</name>
    <dbReference type="NCBI Taxonomy" id="521013"/>
    <lineage>
        <taxon>Bacteria</taxon>
        <taxon>Pseudomonadati</taxon>
        <taxon>Pseudomonadota</taxon>
        <taxon>Alphaproteobacteria</taxon>
        <taxon>Rhodobacterales</taxon>
        <taxon>Paracoccaceae</taxon>
        <taxon>Limimaricola</taxon>
    </lineage>
</organism>
<dbReference type="PROSITE" id="PS51257">
    <property type="entry name" value="PROKAR_LIPOPROTEIN"/>
    <property type="match status" value="1"/>
</dbReference>
<dbReference type="GO" id="GO:0004519">
    <property type="term" value="F:endonuclease activity"/>
    <property type="evidence" value="ECO:0007669"/>
    <property type="project" value="UniProtKB-KW"/>
</dbReference>
<keyword evidence="3" id="KW-0378">Hydrolase</keyword>
<proteinExistence type="predicted"/>
<dbReference type="STRING" id="521013.SAMN04488567_2684"/>
<dbReference type="GO" id="GO:0004527">
    <property type="term" value="F:exonuclease activity"/>
    <property type="evidence" value="ECO:0007669"/>
    <property type="project" value="UniProtKB-KW"/>
</dbReference>
<dbReference type="Gene3D" id="3.60.10.10">
    <property type="entry name" value="Endonuclease/exonuclease/phosphatase"/>
    <property type="match status" value="1"/>
</dbReference>
<feature type="signal peptide" evidence="1">
    <location>
        <begin position="1"/>
        <end position="25"/>
    </location>
</feature>
<reference evidence="4" key="1">
    <citation type="submission" date="2016-10" db="EMBL/GenBank/DDBJ databases">
        <authorList>
            <person name="Varghese N."/>
            <person name="Submissions S."/>
        </authorList>
    </citation>
    <scope>NUCLEOTIDE SEQUENCE [LARGE SCALE GENOMIC DNA]</scope>
    <source>
        <strain evidence="4">DSM 21424</strain>
    </source>
</reference>
<dbReference type="InterPro" id="IPR036691">
    <property type="entry name" value="Endo/exonu/phosph_ase_sf"/>
</dbReference>
<evidence type="ECO:0000259" key="2">
    <source>
        <dbReference type="Pfam" id="PF03372"/>
    </source>
</evidence>
<dbReference type="EMBL" id="FNAT01000004">
    <property type="protein sequence ID" value="SDE82268.1"/>
    <property type="molecule type" value="Genomic_DNA"/>
</dbReference>
<feature type="chain" id="PRO_5011729667" evidence="1">
    <location>
        <begin position="26"/>
        <end position="311"/>
    </location>
</feature>
<evidence type="ECO:0000256" key="1">
    <source>
        <dbReference type="SAM" id="SignalP"/>
    </source>
</evidence>
<dbReference type="InterPro" id="IPR005135">
    <property type="entry name" value="Endo/exonuclease/phosphatase"/>
</dbReference>
<dbReference type="RefSeq" id="WP_090112776.1">
    <property type="nucleotide sequence ID" value="NZ_FNAT01000004.1"/>
</dbReference>
<keyword evidence="3" id="KW-0255">Endonuclease</keyword>
<sequence>MKRLLGRVTALLGGLALALALAACAQHLRHSAGAAEMPLPAAAPGGLRLATHNVHYIDLRAEDGPWSRAGWEARKTALDSAFKALGADLVAYQEMESFAGGSANRDNLALDWLLGRNPGYAAAATGDPARFPSTQPILYRRDRLEPLDQGWFFFSDTPDRLYARGFDGAPPSFASWAGFRDRDTGARFTLFNVHFDHGSWQNRRGAAELLAERARARIAQGETVLVAGDLNARAGSETLAILEAAGLRFAAVPGATFHFNRGLNLFGAIDHLGHGPGIGPLSAPTVLRKRFDGAWPSDHYPVAAEFAPQPG</sequence>
<name>A0A1G7G277_9RHOB</name>
<protein>
    <submittedName>
        <fullName evidence="3">Endonuclease/Exonuclease/phosphatase family protein</fullName>
    </submittedName>
</protein>
<dbReference type="SUPFAM" id="SSF56219">
    <property type="entry name" value="DNase I-like"/>
    <property type="match status" value="1"/>
</dbReference>
<evidence type="ECO:0000313" key="3">
    <source>
        <dbReference type="EMBL" id="SDE82268.1"/>
    </source>
</evidence>
<evidence type="ECO:0000313" key="4">
    <source>
        <dbReference type="Proteomes" id="UP000198922"/>
    </source>
</evidence>